<comment type="caution">
    <text evidence="1">The sequence shown here is derived from an EMBL/GenBank/DDBJ whole genome shotgun (WGS) entry which is preliminary data.</text>
</comment>
<sequence>MQMIKGITFAPFSRRGKLDTKAARASLRNLKKLTGANLIILVPNGLQETPQSETIARETQANATDEEFLSIIEYAHSLGLSVALKPTVNCMNGTWRAHISFFDKDVPCEPKWSNWFASYTAFQLHYAALAEKSGCAMFIAGCEMVMSEHRDAEWRKLISDIKEVYHGPVSYNTDKYQEDNVTWWDCVDVISSSGYYPVNDWENQLDRIERVVKKFNKPFFFAECGCMSTKGSFLVPNDWCIRGEAAPDEQASWYKAMFEACKKRPFVRGFCIWDWAAKQYPLSGAAANTGYEIYGKPALEVVHHYYKEMN</sequence>
<dbReference type="Gene3D" id="3.20.20.80">
    <property type="entry name" value="Glycosidases"/>
    <property type="match status" value="1"/>
</dbReference>
<evidence type="ECO:0000313" key="2">
    <source>
        <dbReference type="Proteomes" id="UP001652432"/>
    </source>
</evidence>
<proteinExistence type="predicted"/>
<dbReference type="InterPro" id="IPR017853">
    <property type="entry name" value="GH"/>
</dbReference>
<protein>
    <submittedName>
        <fullName evidence="1">1,4-beta-xylanase</fullName>
    </submittedName>
</protein>
<name>A0ABT2T1T3_9FIRM</name>
<dbReference type="Pfam" id="PF22612">
    <property type="entry name" value="GH113"/>
    <property type="match status" value="1"/>
</dbReference>
<dbReference type="InterPro" id="IPR055151">
    <property type="entry name" value="GH113"/>
</dbReference>
<keyword evidence="2" id="KW-1185">Reference proteome</keyword>
<reference evidence="1 2" key="1">
    <citation type="journal article" date="2021" name="ISME Commun">
        <title>Automated analysis of genomic sequences facilitates high-throughput and comprehensive description of bacteria.</title>
        <authorList>
            <person name="Hitch T.C.A."/>
        </authorList>
    </citation>
    <scope>NUCLEOTIDE SEQUENCE [LARGE SCALE GENOMIC DNA]</scope>
    <source>
        <strain evidence="1 2">Sanger_18</strain>
    </source>
</reference>
<organism evidence="1 2">
    <name type="scientific">Suilimivivens aceti</name>
    <dbReference type="NCBI Taxonomy" id="2981774"/>
    <lineage>
        <taxon>Bacteria</taxon>
        <taxon>Bacillati</taxon>
        <taxon>Bacillota</taxon>
        <taxon>Clostridia</taxon>
        <taxon>Lachnospirales</taxon>
        <taxon>Lachnospiraceae</taxon>
        <taxon>Suilimivivens</taxon>
    </lineage>
</organism>
<dbReference type="SUPFAM" id="SSF51445">
    <property type="entry name" value="(Trans)glycosidases"/>
    <property type="match status" value="1"/>
</dbReference>
<gene>
    <name evidence="1" type="ORF">OCV77_06855</name>
</gene>
<dbReference type="Proteomes" id="UP001652432">
    <property type="component" value="Unassembled WGS sequence"/>
</dbReference>
<dbReference type="EMBL" id="JAOQKJ010000005">
    <property type="protein sequence ID" value="MCU6744214.1"/>
    <property type="molecule type" value="Genomic_DNA"/>
</dbReference>
<accession>A0ABT2T1T3</accession>
<dbReference type="RefSeq" id="WP_262574489.1">
    <property type="nucleotide sequence ID" value="NZ_JAOQKJ010000005.1"/>
</dbReference>
<evidence type="ECO:0000313" key="1">
    <source>
        <dbReference type="EMBL" id="MCU6744214.1"/>
    </source>
</evidence>